<keyword evidence="2" id="KW-1185">Reference proteome</keyword>
<evidence type="ECO:0000313" key="1">
    <source>
        <dbReference type="EMBL" id="MFF3666599.1"/>
    </source>
</evidence>
<gene>
    <name evidence="1" type="ORF">ACFYXI_13465</name>
</gene>
<protein>
    <submittedName>
        <fullName evidence="1">DUF5335 family protein</fullName>
    </submittedName>
</protein>
<evidence type="ECO:0000313" key="2">
    <source>
        <dbReference type="Proteomes" id="UP001602013"/>
    </source>
</evidence>
<accession>A0ABW6SRI2</accession>
<sequence length="121" mass="13616">MTQQQADLPRAEWHNFFEKLTKDYEGASVTVEVLDRTFGDQTEAAKLPLAYLEYDEKDDCFSVGLGGRDGKYPVVLRHAINHPRRIQTTSSIPGTPWALDIEDGEGNQTLVTLHNRPSISE</sequence>
<reference evidence="1 2" key="1">
    <citation type="submission" date="2024-10" db="EMBL/GenBank/DDBJ databases">
        <title>The Natural Products Discovery Center: Release of the First 8490 Sequenced Strains for Exploring Actinobacteria Biosynthetic Diversity.</title>
        <authorList>
            <person name="Kalkreuter E."/>
            <person name="Kautsar S.A."/>
            <person name="Yang D."/>
            <person name="Bader C.D."/>
            <person name="Teijaro C.N."/>
            <person name="Fluegel L."/>
            <person name="Davis C.M."/>
            <person name="Simpson J.R."/>
            <person name="Lauterbach L."/>
            <person name="Steele A.D."/>
            <person name="Gui C."/>
            <person name="Meng S."/>
            <person name="Li G."/>
            <person name="Viehrig K."/>
            <person name="Ye F."/>
            <person name="Su P."/>
            <person name="Kiefer A.F."/>
            <person name="Nichols A."/>
            <person name="Cepeda A.J."/>
            <person name="Yan W."/>
            <person name="Fan B."/>
            <person name="Jiang Y."/>
            <person name="Adhikari A."/>
            <person name="Zheng C.-J."/>
            <person name="Schuster L."/>
            <person name="Cowan T.M."/>
            <person name="Smanski M.J."/>
            <person name="Chevrette M.G."/>
            <person name="De Carvalho L.P.S."/>
            <person name="Shen B."/>
        </authorList>
    </citation>
    <scope>NUCLEOTIDE SEQUENCE [LARGE SCALE GENOMIC DNA]</scope>
    <source>
        <strain evidence="1 2">NPDC002173</strain>
    </source>
</reference>
<name>A0ABW6SRI2_9ACTN</name>
<dbReference type="EMBL" id="JBIASD010000007">
    <property type="protein sequence ID" value="MFF3666599.1"/>
    <property type="molecule type" value="Genomic_DNA"/>
</dbReference>
<organism evidence="1 2">
    <name type="scientific">Microtetraspora malaysiensis</name>
    <dbReference type="NCBI Taxonomy" id="161358"/>
    <lineage>
        <taxon>Bacteria</taxon>
        <taxon>Bacillati</taxon>
        <taxon>Actinomycetota</taxon>
        <taxon>Actinomycetes</taxon>
        <taxon>Streptosporangiales</taxon>
        <taxon>Streptosporangiaceae</taxon>
        <taxon>Microtetraspora</taxon>
    </lineage>
</organism>
<dbReference type="RefSeq" id="WP_387411180.1">
    <property type="nucleotide sequence ID" value="NZ_CP191998.1"/>
</dbReference>
<comment type="caution">
    <text evidence="1">The sequence shown here is derived from an EMBL/GenBank/DDBJ whole genome shotgun (WGS) entry which is preliminary data.</text>
</comment>
<dbReference type="Proteomes" id="UP001602013">
    <property type="component" value="Unassembled WGS sequence"/>
</dbReference>
<dbReference type="InterPro" id="IPR035223">
    <property type="entry name" value="DUF5335"/>
</dbReference>
<proteinExistence type="predicted"/>
<dbReference type="Pfam" id="PF17269">
    <property type="entry name" value="DUF5335"/>
    <property type="match status" value="1"/>
</dbReference>